<evidence type="ECO:0000313" key="1">
    <source>
        <dbReference type="EMBL" id="BDR91401.1"/>
    </source>
</evidence>
<reference evidence="2" key="1">
    <citation type="journal article" date="2014" name="Int. J. Syst. Evol. Microbiol.">
        <title>Complete genome sequence of Corynebacterium casei LMG S-19264T (=DSM 44701T), isolated from a smear-ripened cheese.</title>
        <authorList>
            <consortium name="US DOE Joint Genome Institute (JGI-PGF)"/>
            <person name="Walter F."/>
            <person name="Albersmeier A."/>
            <person name="Kalinowski J."/>
            <person name="Ruckert C."/>
        </authorList>
    </citation>
    <scope>NUCLEOTIDE SEQUENCE</scope>
    <source>
        <strain evidence="2">JCM 11219</strain>
    </source>
</reference>
<evidence type="ECO:0000313" key="3">
    <source>
        <dbReference type="Proteomes" id="UP000657075"/>
    </source>
</evidence>
<keyword evidence="4" id="KW-1185">Reference proteome</keyword>
<dbReference type="EMBL" id="BMNM01000002">
    <property type="protein sequence ID" value="GGI72887.1"/>
    <property type="molecule type" value="Genomic_DNA"/>
</dbReference>
<reference evidence="2" key="2">
    <citation type="submission" date="2020-09" db="EMBL/GenBank/DDBJ databases">
        <authorList>
            <person name="Sun Q."/>
            <person name="Ohkuma M."/>
        </authorList>
    </citation>
    <scope>NUCLEOTIDE SEQUENCE</scope>
    <source>
        <strain evidence="2">JCM 11219</strain>
    </source>
</reference>
<protein>
    <submittedName>
        <fullName evidence="2">Uncharacterized protein</fullName>
    </submittedName>
</protein>
<organism evidence="2 3">
    <name type="scientific">Vulcanisaeta souniana JCM 11219</name>
    <dbReference type="NCBI Taxonomy" id="1293586"/>
    <lineage>
        <taxon>Archaea</taxon>
        <taxon>Thermoproteota</taxon>
        <taxon>Thermoprotei</taxon>
        <taxon>Thermoproteales</taxon>
        <taxon>Thermoproteaceae</taxon>
        <taxon>Vulcanisaeta</taxon>
    </lineage>
</organism>
<reference evidence="4" key="3">
    <citation type="submission" date="2022-09" db="EMBL/GenBank/DDBJ databases">
        <title>Complete genome sequence of Vulcanisaeta souniana.</title>
        <authorList>
            <person name="Kato S."/>
            <person name="Itoh T."/>
            <person name="Ohkuma M."/>
        </authorList>
    </citation>
    <scope>NUCLEOTIDE SEQUENCE [LARGE SCALE GENOMIC DNA]</scope>
    <source>
        <strain evidence="4">JCM 11219</strain>
    </source>
</reference>
<dbReference type="OrthoDB" id="27029at2157"/>
<name>A0A830E5R4_9CREN</name>
<sequence>MSIDIPEEIRRIVEEITINKLSDIKGKTETLSFVDSVIEELRKRGINLNDDLEAMVRPYIVDILWTLRKRGTVSMDDDLLHFSVTKQGS</sequence>
<dbReference type="AlphaFoldDB" id="A0A830E5R4"/>
<accession>A0A830E5R4</accession>
<dbReference type="RefSeq" id="WP_188602725.1">
    <property type="nucleotide sequence ID" value="NZ_AP026830.1"/>
</dbReference>
<evidence type="ECO:0000313" key="2">
    <source>
        <dbReference type="EMBL" id="GGI72887.1"/>
    </source>
</evidence>
<dbReference type="Proteomes" id="UP001060771">
    <property type="component" value="Chromosome"/>
</dbReference>
<evidence type="ECO:0000313" key="4">
    <source>
        <dbReference type="Proteomes" id="UP001060771"/>
    </source>
</evidence>
<reference evidence="1" key="4">
    <citation type="journal article" date="2023" name="Microbiol. Resour. Announc.">
        <title>Complete Genome Sequence of Vulcanisaeta souniana Strain IC-059, a Hyperthermophilic Archaeon Isolated from Hot Spring Water in Japan.</title>
        <authorList>
            <person name="Kato S."/>
            <person name="Itoh T."/>
            <person name="Wu L."/>
            <person name="Ma J."/>
            <person name="Ohkuma M."/>
        </authorList>
    </citation>
    <scope>NUCLEOTIDE SEQUENCE</scope>
    <source>
        <strain evidence="1">JCM 11219</strain>
    </source>
</reference>
<proteinExistence type="predicted"/>
<dbReference type="Proteomes" id="UP000657075">
    <property type="component" value="Unassembled WGS sequence"/>
</dbReference>
<dbReference type="GeneID" id="76206048"/>
<dbReference type="EMBL" id="AP026830">
    <property type="protein sequence ID" value="BDR91401.1"/>
    <property type="molecule type" value="Genomic_DNA"/>
</dbReference>
<gene>
    <name evidence="2" type="ORF">GCM10007112_07150</name>
    <name evidence="1" type="ORF">Vsou_04940</name>
</gene>